<dbReference type="GO" id="GO:0035596">
    <property type="term" value="F:methylthiotransferase activity"/>
    <property type="evidence" value="ECO:0007669"/>
    <property type="project" value="InterPro"/>
</dbReference>
<dbReference type="InterPro" id="IPR013848">
    <property type="entry name" value="Methylthiotransferase_N"/>
</dbReference>
<dbReference type="Proteomes" id="UP000230392">
    <property type="component" value="Unassembled WGS sequence"/>
</dbReference>
<dbReference type="AlphaFoldDB" id="A0A2G9YBC1"/>
<reference evidence="2 3" key="1">
    <citation type="submission" date="2017-09" db="EMBL/GenBank/DDBJ databases">
        <title>Depth-based differentiation of microbial function through sediment-hosted aquifers and enrichment of novel symbionts in the deep terrestrial subsurface.</title>
        <authorList>
            <person name="Probst A.J."/>
            <person name="Ladd B."/>
            <person name="Jarett J.K."/>
            <person name="Geller-Mcgrath D.E."/>
            <person name="Sieber C.M."/>
            <person name="Emerson J.B."/>
            <person name="Anantharaman K."/>
            <person name="Thomas B.C."/>
            <person name="Malmstrom R."/>
            <person name="Stieglmeier M."/>
            <person name="Klingl A."/>
            <person name="Woyke T."/>
            <person name="Ryan C.M."/>
            <person name="Banfield J.F."/>
        </authorList>
    </citation>
    <scope>NUCLEOTIDE SEQUENCE [LARGE SCALE GENOMIC DNA]</scope>
    <source>
        <strain evidence="2">CG23_combo_of_CG06-09_8_20_14_all_48_7</strain>
    </source>
</reference>
<evidence type="ECO:0000313" key="3">
    <source>
        <dbReference type="Proteomes" id="UP000230392"/>
    </source>
</evidence>
<dbReference type="Pfam" id="PF00919">
    <property type="entry name" value="UPF0004"/>
    <property type="match status" value="1"/>
</dbReference>
<comment type="caution">
    <text evidence="2">The sequence shown here is derived from an EMBL/GenBank/DDBJ whole genome shotgun (WGS) entry which is preliminary data.</text>
</comment>
<protein>
    <submittedName>
        <fullName evidence="2">tRNA (N(6)-L-threonylcarbamoyladenosine(37)-C(2))-methylthiotransferase MtaB</fullName>
    </submittedName>
</protein>
<proteinExistence type="predicted"/>
<organism evidence="2 3">
    <name type="scientific">bacterium (Candidatus Ratteibacteria) CG23_combo_of_CG06-09_8_20_14_all_48_7</name>
    <dbReference type="NCBI Taxonomy" id="2014292"/>
    <lineage>
        <taxon>Bacteria</taxon>
        <taxon>Candidatus Ratteibacteria</taxon>
    </lineage>
</organism>
<dbReference type="PROSITE" id="PS51449">
    <property type="entry name" value="MTTASE_N"/>
    <property type="match status" value="1"/>
</dbReference>
<dbReference type="GO" id="GO:0051539">
    <property type="term" value="F:4 iron, 4 sulfur cluster binding"/>
    <property type="evidence" value="ECO:0007669"/>
    <property type="project" value="UniProtKB-KW"/>
</dbReference>
<evidence type="ECO:0000313" key="2">
    <source>
        <dbReference type="EMBL" id="PIP16043.1"/>
    </source>
</evidence>
<dbReference type="EMBL" id="PCRF01000220">
    <property type="protein sequence ID" value="PIP16043.1"/>
    <property type="molecule type" value="Genomic_DNA"/>
</dbReference>
<evidence type="ECO:0000259" key="1">
    <source>
        <dbReference type="PROSITE" id="PS51449"/>
    </source>
</evidence>
<accession>A0A2G9YBC1</accession>
<keyword evidence="2" id="KW-0808">Transferase</keyword>
<name>A0A2G9YBC1_9BACT</name>
<dbReference type="InterPro" id="IPR038135">
    <property type="entry name" value="Methylthiotransferase_N_sf"/>
</dbReference>
<dbReference type="GO" id="GO:0046872">
    <property type="term" value="F:metal ion binding"/>
    <property type="evidence" value="ECO:0007669"/>
    <property type="project" value="UniProtKB-KW"/>
</dbReference>
<feature type="domain" description="MTTase N-terminal" evidence="1">
    <location>
        <begin position="1"/>
        <end position="68"/>
    </location>
</feature>
<dbReference type="Gene3D" id="3.40.50.12160">
    <property type="entry name" value="Methylthiotransferase, N-terminal domain"/>
    <property type="match status" value="1"/>
</dbReference>
<gene>
    <name evidence="2" type="ORF">COX46_04475</name>
</gene>
<sequence length="68" mass="7384">MKVKVAVFGCKVNQYEAQVLRENFVNAGDELVTNLTDADKLVVNTCVVTSRAESEGLRLAKQGAKKGK</sequence>
<feature type="non-terminal residue" evidence="2">
    <location>
        <position position="68"/>
    </location>
</feature>